<accession>A0A9W4TBP3</accession>
<sequence length="82" mass="9341">RELAGGVTSAGQRNIKLVADFVESKGFQKKYGDTDSLYLVCPKECFQKCDEAYDNGNGILKEEYWSKMVNISIEVIERLRDE</sequence>
<reference evidence="1" key="1">
    <citation type="submission" date="2022-08" db="EMBL/GenBank/DDBJ databases">
        <authorList>
            <person name="Kallberg Y."/>
            <person name="Tangrot J."/>
            <person name="Rosling A."/>
        </authorList>
    </citation>
    <scope>NUCLEOTIDE SEQUENCE</scope>
    <source>
        <strain evidence="1">Wild A</strain>
    </source>
</reference>
<dbReference type="PROSITE" id="PS00116">
    <property type="entry name" value="DNA_POLYMERASE_B"/>
    <property type="match status" value="1"/>
</dbReference>
<protein>
    <submittedName>
        <fullName evidence="1">9736_t:CDS:1</fullName>
    </submittedName>
</protein>
<dbReference type="AlphaFoldDB" id="A0A9W4TBP3"/>
<dbReference type="OrthoDB" id="2419652at2759"/>
<gene>
    <name evidence="1" type="ORF">FWILDA_LOCUS19928</name>
</gene>
<name>A0A9W4TBP3_9GLOM</name>
<dbReference type="InterPro" id="IPR023211">
    <property type="entry name" value="DNA_pol_palm_dom_sf"/>
</dbReference>
<evidence type="ECO:0000313" key="2">
    <source>
        <dbReference type="Proteomes" id="UP001153678"/>
    </source>
</evidence>
<proteinExistence type="predicted"/>
<dbReference type="Gene3D" id="3.90.1600.10">
    <property type="entry name" value="Palm domain of DNA polymerase"/>
    <property type="match status" value="1"/>
</dbReference>
<organism evidence="1 2">
    <name type="scientific">Funneliformis geosporum</name>
    <dbReference type="NCBI Taxonomy" id="1117311"/>
    <lineage>
        <taxon>Eukaryota</taxon>
        <taxon>Fungi</taxon>
        <taxon>Fungi incertae sedis</taxon>
        <taxon>Mucoromycota</taxon>
        <taxon>Glomeromycotina</taxon>
        <taxon>Glomeromycetes</taxon>
        <taxon>Glomerales</taxon>
        <taxon>Glomeraceae</taxon>
        <taxon>Funneliformis</taxon>
    </lineage>
</organism>
<comment type="caution">
    <text evidence="1">The sequence shown here is derived from an EMBL/GenBank/DDBJ whole genome shotgun (WGS) entry which is preliminary data.</text>
</comment>
<feature type="non-terminal residue" evidence="1">
    <location>
        <position position="82"/>
    </location>
</feature>
<feature type="non-terminal residue" evidence="1">
    <location>
        <position position="1"/>
    </location>
</feature>
<dbReference type="GO" id="GO:0003676">
    <property type="term" value="F:nucleic acid binding"/>
    <property type="evidence" value="ECO:0007669"/>
    <property type="project" value="InterPro"/>
</dbReference>
<dbReference type="SUPFAM" id="SSF56672">
    <property type="entry name" value="DNA/RNA polymerases"/>
    <property type="match status" value="1"/>
</dbReference>
<evidence type="ECO:0000313" key="1">
    <source>
        <dbReference type="EMBL" id="CAI2201163.1"/>
    </source>
</evidence>
<dbReference type="EMBL" id="CAMKVN010026718">
    <property type="protein sequence ID" value="CAI2201163.1"/>
    <property type="molecule type" value="Genomic_DNA"/>
</dbReference>
<dbReference type="GO" id="GO:0000166">
    <property type="term" value="F:nucleotide binding"/>
    <property type="evidence" value="ECO:0007669"/>
    <property type="project" value="InterPro"/>
</dbReference>
<dbReference type="InterPro" id="IPR043502">
    <property type="entry name" value="DNA/RNA_pol_sf"/>
</dbReference>
<keyword evidence="2" id="KW-1185">Reference proteome</keyword>
<dbReference type="Proteomes" id="UP001153678">
    <property type="component" value="Unassembled WGS sequence"/>
</dbReference>
<dbReference type="InterPro" id="IPR017964">
    <property type="entry name" value="DNA-dir_DNA_pol_B_CS"/>
</dbReference>